<comment type="caution">
    <text evidence="4">The sequence shown here is derived from an EMBL/GenBank/DDBJ whole genome shotgun (WGS) entry which is preliminary data.</text>
</comment>
<protein>
    <submittedName>
        <fullName evidence="4">Enoyl-CoA hydratase/isomerase family protein</fullName>
    </submittedName>
</protein>
<dbReference type="InterPro" id="IPR001753">
    <property type="entry name" value="Enoyl-CoA_hydra/iso"/>
</dbReference>
<evidence type="ECO:0000256" key="1">
    <source>
        <dbReference type="ARBA" id="ARBA00005254"/>
    </source>
</evidence>
<evidence type="ECO:0000256" key="3">
    <source>
        <dbReference type="RuleBase" id="RU003707"/>
    </source>
</evidence>
<proteinExistence type="inferred from homology"/>
<accession>A0ABV3DUY8</accession>
<reference evidence="4 5" key="1">
    <citation type="submission" date="2024-06" db="EMBL/GenBank/DDBJ databases">
        <title>The Natural Products Discovery Center: Release of the First 8490 Sequenced Strains for Exploring Actinobacteria Biosynthetic Diversity.</title>
        <authorList>
            <person name="Kalkreuter E."/>
            <person name="Kautsar S.A."/>
            <person name="Yang D."/>
            <person name="Bader C.D."/>
            <person name="Teijaro C.N."/>
            <person name="Fluegel L."/>
            <person name="Davis C.M."/>
            <person name="Simpson J.R."/>
            <person name="Lauterbach L."/>
            <person name="Steele A.D."/>
            <person name="Gui C."/>
            <person name="Meng S."/>
            <person name="Li G."/>
            <person name="Viehrig K."/>
            <person name="Ye F."/>
            <person name="Su P."/>
            <person name="Kiefer A.F."/>
            <person name="Nichols A."/>
            <person name="Cepeda A.J."/>
            <person name="Yan W."/>
            <person name="Fan B."/>
            <person name="Jiang Y."/>
            <person name="Adhikari A."/>
            <person name="Zheng C.-J."/>
            <person name="Schuster L."/>
            <person name="Cowan T.M."/>
            <person name="Smanski M.J."/>
            <person name="Chevrette M.G."/>
            <person name="De Carvalho L.P.S."/>
            <person name="Shen B."/>
        </authorList>
    </citation>
    <scope>NUCLEOTIDE SEQUENCE [LARGE SCALE GENOMIC DNA]</scope>
    <source>
        <strain evidence="4 5">NPDC048946</strain>
    </source>
</reference>
<dbReference type="Proteomes" id="UP001551482">
    <property type="component" value="Unassembled WGS sequence"/>
</dbReference>
<dbReference type="Gene3D" id="1.10.12.10">
    <property type="entry name" value="Lyase 2-enoyl-coa Hydratase, Chain A, domain 2"/>
    <property type="match status" value="1"/>
</dbReference>
<keyword evidence="2" id="KW-0456">Lyase</keyword>
<dbReference type="Gene3D" id="3.90.226.10">
    <property type="entry name" value="2-enoyl-CoA Hydratase, Chain A, domain 1"/>
    <property type="match status" value="1"/>
</dbReference>
<name>A0ABV3DUY8_9ACTN</name>
<keyword evidence="5" id="KW-1185">Reference proteome</keyword>
<dbReference type="Pfam" id="PF00378">
    <property type="entry name" value="ECH_1"/>
    <property type="match status" value="1"/>
</dbReference>
<organism evidence="4 5">
    <name type="scientific">Streptodolium elevatio</name>
    <dbReference type="NCBI Taxonomy" id="3157996"/>
    <lineage>
        <taxon>Bacteria</taxon>
        <taxon>Bacillati</taxon>
        <taxon>Actinomycetota</taxon>
        <taxon>Actinomycetes</taxon>
        <taxon>Kitasatosporales</taxon>
        <taxon>Streptomycetaceae</taxon>
        <taxon>Streptodolium</taxon>
    </lineage>
</organism>
<dbReference type="InterPro" id="IPR014748">
    <property type="entry name" value="Enoyl-CoA_hydra_C"/>
</dbReference>
<dbReference type="PROSITE" id="PS00166">
    <property type="entry name" value="ENOYL_COA_HYDRATASE"/>
    <property type="match status" value="1"/>
</dbReference>
<dbReference type="InterPro" id="IPR029045">
    <property type="entry name" value="ClpP/crotonase-like_dom_sf"/>
</dbReference>
<evidence type="ECO:0000256" key="2">
    <source>
        <dbReference type="ARBA" id="ARBA00023239"/>
    </source>
</evidence>
<dbReference type="SUPFAM" id="SSF52096">
    <property type="entry name" value="ClpP/crotonase"/>
    <property type="match status" value="1"/>
</dbReference>
<gene>
    <name evidence="4" type="ORF">AB0C36_36410</name>
</gene>
<dbReference type="RefSeq" id="WP_358362771.1">
    <property type="nucleotide sequence ID" value="NZ_JBEZFP010000148.1"/>
</dbReference>
<dbReference type="CDD" id="cd06558">
    <property type="entry name" value="crotonase-like"/>
    <property type="match status" value="1"/>
</dbReference>
<comment type="similarity">
    <text evidence="1 3">Belongs to the enoyl-CoA hydratase/isomerase family.</text>
</comment>
<sequence length="265" mass="28044">MGARQVDTGVAGLALGVEDGIATLRIDRPEARGALTAAMWSAIPDILAGLEVDREVRVLVLTGTDGVFSAGADIRELQGHYATAESADAYHALNAAAEQALAAFPKPTIAFVRGACVGGGCQLAVACDLRFADATARFGVTPAKLGIVYDAGSTARLARVVGVATAKYLLFSAELMDSQQALRVGLVEDVVKPEDAEERVYAFARTIASRSQLTVRAAKDLLSTATPDPERVHAWEQRSRASADVREGLAAFTERRAPRFTWDTA</sequence>
<dbReference type="InterPro" id="IPR018376">
    <property type="entry name" value="Enoyl-CoA_hyd/isom_CS"/>
</dbReference>
<dbReference type="EMBL" id="JBEZFP010000148">
    <property type="protein sequence ID" value="MEU8138969.1"/>
    <property type="molecule type" value="Genomic_DNA"/>
</dbReference>
<evidence type="ECO:0000313" key="5">
    <source>
        <dbReference type="Proteomes" id="UP001551482"/>
    </source>
</evidence>
<evidence type="ECO:0000313" key="4">
    <source>
        <dbReference type="EMBL" id="MEU8138969.1"/>
    </source>
</evidence>
<dbReference type="PANTHER" id="PTHR11941">
    <property type="entry name" value="ENOYL-COA HYDRATASE-RELATED"/>
    <property type="match status" value="1"/>
</dbReference>
<dbReference type="PANTHER" id="PTHR11941:SF127">
    <property type="entry name" value="ENOYL-COA HYDRATASE ECHA18 (ENOYL HYDRASE) (UNSATURATED ACYL-COA HYDRATASE) (CROTONASE)-RELATED"/>
    <property type="match status" value="1"/>
</dbReference>